<evidence type="ECO:0000313" key="3">
    <source>
        <dbReference type="Proteomes" id="UP000523795"/>
    </source>
</evidence>
<dbReference type="GO" id="GO:0016787">
    <property type="term" value="F:hydrolase activity"/>
    <property type="evidence" value="ECO:0007669"/>
    <property type="project" value="UniProtKB-KW"/>
</dbReference>
<protein>
    <submittedName>
        <fullName evidence="2">Alpha/beta hydrolase</fullName>
    </submittedName>
</protein>
<dbReference type="InterPro" id="IPR029058">
    <property type="entry name" value="AB_hydrolase_fold"/>
</dbReference>
<evidence type="ECO:0000259" key="1">
    <source>
        <dbReference type="Pfam" id="PF12146"/>
    </source>
</evidence>
<dbReference type="EMBL" id="JAAZSR010000091">
    <property type="protein sequence ID" value="NKX50440.1"/>
    <property type="molecule type" value="Genomic_DNA"/>
</dbReference>
<dbReference type="SUPFAM" id="SSF53474">
    <property type="entry name" value="alpha/beta-Hydrolases"/>
    <property type="match status" value="1"/>
</dbReference>
<name>A0ABX1JMA6_9MICC</name>
<organism evidence="2 3">
    <name type="scientific">Arthrobacter deserti</name>
    <dbReference type="NCBI Taxonomy" id="1742687"/>
    <lineage>
        <taxon>Bacteria</taxon>
        <taxon>Bacillati</taxon>
        <taxon>Actinomycetota</taxon>
        <taxon>Actinomycetes</taxon>
        <taxon>Micrococcales</taxon>
        <taxon>Micrococcaceae</taxon>
        <taxon>Arthrobacter</taxon>
    </lineage>
</organism>
<comment type="caution">
    <text evidence="2">The sequence shown here is derived from an EMBL/GenBank/DDBJ whole genome shotgun (WGS) entry which is preliminary data.</text>
</comment>
<gene>
    <name evidence="2" type="ORF">HER39_07645</name>
</gene>
<dbReference type="Proteomes" id="UP000523795">
    <property type="component" value="Unassembled WGS sequence"/>
</dbReference>
<keyword evidence="3" id="KW-1185">Reference proteome</keyword>
<evidence type="ECO:0000313" key="2">
    <source>
        <dbReference type="EMBL" id="NKX50440.1"/>
    </source>
</evidence>
<sequence length="350" mass="38059">MAPVWQPDILGPGFEFSVLQLPSPGGTGQQAALVRYVPGAADPLPGSHAVLCLHGWSDYFFNFELAAFWHRLGVAFYALDMHNYGRSLRGGDLPGFAADLHDYDDEIDAAIAAVRADMPLRPDVRPGPGQLPGPARITMMGHSAGGLVAALWAAGHPGQLEALVLNSPWLEMHRSPLVRHAAASVIHPISRFRPETRLRLPARGFYYRSTSKSREGEWDPDPVMRPPESFPVHAGWLSAVWRGQARVARGLGLEMPVLVLASGRSMDGPVWHEDMKAADVVLDVETMAARAVKLGRSVTLERIDGAQHDVFLSRVGGRADAYRRLRRWVRAYLLAPEGQPGTGPSASGNA</sequence>
<dbReference type="Gene3D" id="3.40.50.1820">
    <property type="entry name" value="alpha/beta hydrolase"/>
    <property type="match status" value="1"/>
</dbReference>
<dbReference type="Pfam" id="PF12146">
    <property type="entry name" value="Hydrolase_4"/>
    <property type="match status" value="1"/>
</dbReference>
<reference evidence="2 3" key="1">
    <citation type="submission" date="2020-04" db="EMBL/GenBank/DDBJ databases">
        <authorList>
            <person name="Liu S."/>
        </authorList>
    </citation>
    <scope>NUCLEOTIDE SEQUENCE [LARGE SCALE GENOMIC DNA]</scope>
    <source>
        <strain evidence="2 3">CGMCC 1.15091</strain>
    </source>
</reference>
<dbReference type="InterPro" id="IPR022742">
    <property type="entry name" value="Hydrolase_4"/>
</dbReference>
<proteinExistence type="predicted"/>
<feature type="domain" description="Serine aminopeptidase S33" evidence="1">
    <location>
        <begin position="49"/>
        <end position="264"/>
    </location>
</feature>
<accession>A0ABX1JMA6</accession>
<keyword evidence="2" id="KW-0378">Hydrolase</keyword>